<evidence type="ECO:0000313" key="3">
    <source>
        <dbReference type="Proteomes" id="UP000007879"/>
    </source>
</evidence>
<protein>
    <submittedName>
        <fullName evidence="2">Uncharacterized protein</fullName>
    </submittedName>
</protein>
<sequence>MQQDDSHLSLDLMTTQEIREPNVEESIKSTSSSTAPLIYNTEYSTDSTDTDSKVSITFAVSNTAADVNANIAANITDTSAMPIVDQPVVYDKVTGDINKRGGITVNTSDEMLTNFGSAIPPPSYAATIAQEYSTTVSSPQFIVPVQVTDAAAAVVHGQYEKIPPKNIEDINTSVEDDTCSTDAEIVQPNATSVPLEKADVDDRTGSITNITITNITNNRFSPVHFPTENSFVNESLSIEEKPGALVTGIMLNISTEVAATSCEVITSNEYNTPNVFEDNSDHENHGVPEVMPSTCNKVNLLTQILRYFL</sequence>
<feature type="compositionally biased region" description="Basic and acidic residues" evidence="1">
    <location>
        <begin position="17"/>
        <end position="27"/>
    </location>
</feature>
<dbReference type="EnsemblMetazoa" id="XM_020007355.1">
    <property type="protein sequence ID" value="XP_019862914.1"/>
    <property type="gene ID" value="LOC109591673"/>
</dbReference>
<evidence type="ECO:0000313" key="2">
    <source>
        <dbReference type="EnsemblMetazoa" id="XP_019862914.1"/>
    </source>
</evidence>
<dbReference type="GeneID" id="109591673"/>
<feature type="region of interest" description="Disordered" evidence="1">
    <location>
        <begin position="1"/>
        <end position="32"/>
    </location>
</feature>
<accession>A0AAN0K169</accession>
<reference evidence="2" key="2">
    <citation type="submission" date="2024-06" db="UniProtKB">
        <authorList>
            <consortium name="EnsemblMetazoa"/>
        </authorList>
    </citation>
    <scope>IDENTIFICATION</scope>
</reference>
<dbReference type="AlphaFoldDB" id="A0AAN0K169"/>
<organism evidence="2 3">
    <name type="scientific">Amphimedon queenslandica</name>
    <name type="common">Sponge</name>
    <dbReference type="NCBI Taxonomy" id="400682"/>
    <lineage>
        <taxon>Eukaryota</taxon>
        <taxon>Metazoa</taxon>
        <taxon>Porifera</taxon>
        <taxon>Demospongiae</taxon>
        <taxon>Heteroscleromorpha</taxon>
        <taxon>Haplosclerida</taxon>
        <taxon>Niphatidae</taxon>
        <taxon>Amphimedon</taxon>
    </lineage>
</organism>
<dbReference type="Proteomes" id="UP000007879">
    <property type="component" value="Unassembled WGS sequence"/>
</dbReference>
<dbReference type="RefSeq" id="XP_019862914.1">
    <property type="nucleotide sequence ID" value="XM_020007355.1"/>
</dbReference>
<proteinExistence type="predicted"/>
<name>A0AAN0K169_AMPQE</name>
<keyword evidence="3" id="KW-1185">Reference proteome</keyword>
<reference evidence="3" key="1">
    <citation type="journal article" date="2010" name="Nature">
        <title>The Amphimedon queenslandica genome and the evolution of animal complexity.</title>
        <authorList>
            <person name="Srivastava M."/>
            <person name="Simakov O."/>
            <person name="Chapman J."/>
            <person name="Fahey B."/>
            <person name="Gauthier M.E."/>
            <person name="Mitros T."/>
            <person name="Richards G.S."/>
            <person name="Conaco C."/>
            <person name="Dacre M."/>
            <person name="Hellsten U."/>
            <person name="Larroux C."/>
            <person name="Putnam N.H."/>
            <person name="Stanke M."/>
            <person name="Adamska M."/>
            <person name="Darling A."/>
            <person name="Degnan S.M."/>
            <person name="Oakley T.H."/>
            <person name="Plachetzki D.C."/>
            <person name="Zhai Y."/>
            <person name="Adamski M."/>
            <person name="Calcino A."/>
            <person name="Cummins S.F."/>
            <person name="Goodstein D.M."/>
            <person name="Harris C."/>
            <person name="Jackson D.J."/>
            <person name="Leys S.P."/>
            <person name="Shu S."/>
            <person name="Woodcroft B.J."/>
            <person name="Vervoort M."/>
            <person name="Kosik K.S."/>
            <person name="Manning G."/>
            <person name="Degnan B.M."/>
            <person name="Rokhsar D.S."/>
        </authorList>
    </citation>
    <scope>NUCLEOTIDE SEQUENCE [LARGE SCALE GENOMIC DNA]</scope>
</reference>
<dbReference type="KEGG" id="aqu:109591673"/>
<evidence type="ECO:0000256" key="1">
    <source>
        <dbReference type="SAM" id="MobiDB-lite"/>
    </source>
</evidence>